<accession>A0ACB8W0F1</accession>
<evidence type="ECO:0000313" key="1">
    <source>
        <dbReference type="EMBL" id="KAI3361293.1"/>
    </source>
</evidence>
<proteinExistence type="predicted"/>
<dbReference type="EMBL" id="CM041546">
    <property type="protein sequence ID" value="KAI3361293.1"/>
    <property type="molecule type" value="Genomic_DNA"/>
</dbReference>
<reference evidence="1" key="1">
    <citation type="submission" date="2022-04" db="EMBL/GenBank/DDBJ databases">
        <title>Jade perch genome.</title>
        <authorList>
            <person name="Chao B."/>
        </authorList>
    </citation>
    <scope>NUCLEOTIDE SEQUENCE</scope>
    <source>
        <strain evidence="1">CB-2022</strain>
    </source>
</reference>
<comment type="caution">
    <text evidence="1">The sequence shown here is derived from an EMBL/GenBank/DDBJ whole genome shotgun (WGS) entry which is preliminary data.</text>
</comment>
<evidence type="ECO:0000313" key="2">
    <source>
        <dbReference type="Proteomes" id="UP000831701"/>
    </source>
</evidence>
<sequence length="505" mass="56570">MADTDCCGSVGQEALSVVSEEQPIFEPPYTPAPAMHMKTEMTSPGGFSQASKQSPEPTEPEWVGSATQNPGKRGEHVNGTSRESPVDCSVTKRSRHMSNDGATMPYQASYPEPRPQTATPPSSTTEEKRVIVPADPEVWTQDHVRQWLDWAIKEYVLEEVDVMLFQALDGKALCKMTKDDMMRLTSAYNADILLSHLGYLRQSSPTFSYSTTPTTNTPPQQPRLQVKAESSFDEISRRNSWPANTMTAVPKVGPPMEHQHSTRVTEPAPRGVQEYVKLRICFFFFTDPYQTLGPISSRLSNPEGQALSSSKNRTGKQSPYKLTDPSVHRPVGSGQIQLWQFLLELLSDSNNAGIITWEGTNGEFKMTDPDEVAKRWGERKSKPNMNYDKLSRALRYYYDKNIMTKVHGKRYAYKFDFQGISQAHQSHAPEGGIVKYQTEMSYVPPYHSHQPKMNFMGGHPPPMPVSPGNFFSSPSTYWNSPGSPIYPGSAMTRHPAAHSHLSSYY</sequence>
<dbReference type="Proteomes" id="UP000831701">
    <property type="component" value="Chromosome 16"/>
</dbReference>
<name>A0ACB8W0F1_9TELE</name>
<protein>
    <submittedName>
        <fullName evidence="1">Uncharacterized protein</fullName>
    </submittedName>
</protein>
<gene>
    <name evidence="1" type="ORF">L3Q82_013481</name>
</gene>
<keyword evidence="2" id="KW-1185">Reference proteome</keyword>
<organism evidence="1 2">
    <name type="scientific">Scortum barcoo</name>
    <name type="common">barcoo grunter</name>
    <dbReference type="NCBI Taxonomy" id="214431"/>
    <lineage>
        <taxon>Eukaryota</taxon>
        <taxon>Metazoa</taxon>
        <taxon>Chordata</taxon>
        <taxon>Craniata</taxon>
        <taxon>Vertebrata</taxon>
        <taxon>Euteleostomi</taxon>
        <taxon>Actinopterygii</taxon>
        <taxon>Neopterygii</taxon>
        <taxon>Teleostei</taxon>
        <taxon>Neoteleostei</taxon>
        <taxon>Acanthomorphata</taxon>
        <taxon>Eupercaria</taxon>
        <taxon>Centrarchiformes</taxon>
        <taxon>Terapontoidei</taxon>
        <taxon>Terapontidae</taxon>
        <taxon>Scortum</taxon>
    </lineage>
</organism>